<dbReference type="Proteomes" id="UP000825935">
    <property type="component" value="Chromosome 36"/>
</dbReference>
<dbReference type="EMBL" id="CM035441">
    <property type="protein sequence ID" value="KAH7281661.1"/>
    <property type="molecule type" value="Genomic_DNA"/>
</dbReference>
<name>A0A8T2QEQ5_CERRI</name>
<organism evidence="1 2">
    <name type="scientific">Ceratopteris richardii</name>
    <name type="common">Triangle waterfern</name>
    <dbReference type="NCBI Taxonomy" id="49495"/>
    <lineage>
        <taxon>Eukaryota</taxon>
        <taxon>Viridiplantae</taxon>
        <taxon>Streptophyta</taxon>
        <taxon>Embryophyta</taxon>
        <taxon>Tracheophyta</taxon>
        <taxon>Polypodiopsida</taxon>
        <taxon>Polypodiidae</taxon>
        <taxon>Polypodiales</taxon>
        <taxon>Pteridineae</taxon>
        <taxon>Pteridaceae</taxon>
        <taxon>Parkerioideae</taxon>
        <taxon>Ceratopteris</taxon>
    </lineage>
</organism>
<evidence type="ECO:0000313" key="1">
    <source>
        <dbReference type="EMBL" id="KAH7281661.1"/>
    </source>
</evidence>
<accession>A0A8T2QEQ5</accession>
<comment type="caution">
    <text evidence="1">The sequence shown here is derived from an EMBL/GenBank/DDBJ whole genome shotgun (WGS) entry which is preliminary data.</text>
</comment>
<gene>
    <name evidence="1" type="ORF">KP509_36G057200</name>
</gene>
<keyword evidence="2" id="KW-1185">Reference proteome</keyword>
<evidence type="ECO:0000313" key="2">
    <source>
        <dbReference type="Proteomes" id="UP000825935"/>
    </source>
</evidence>
<dbReference type="AlphaFoldDB" id="A0A8T2QEQ5"/>
<proteinExistence type="predicted"/>
<protein>
    <submittedName>
        <fullName evidence="1">Uncharacterized protein</fullName>
    </submittedName>
</protein>
<reference evidence="1" key="1">
    <citation type="submission" date="2021-08" db="EMBL/GenBank/DDBJ databases">
        <title>WGS assembly of Ceratopteris richardii.</title>
        <authorList>
            <person name="Marchant D.B."/>
            <person name="Chen G."/>
            <person name="Jenkins J."/>
            <person name="Shu S."/>
            <person name="Leebens-Mack J."/>
            <person name="Grimwood J."/>
            <person name="Schmutz J."/>
            <person name="Soltis P."/>
            <person name="Soltis D."/>
            <person name="Chen Z.-H."/>
        </authorList>
    </citation>
    <scope>NUCLEOTIDE SEQUENCE</scope>
    <source>
        <strain evidence="1">Whitten #5841</strain>
        <tissue evidence="1">Leaf</tissue>
    </source>
</reference>
<sequence length="146" mass="16368">MLPPSGRAELGSVSFSILFSSSQRYRRNKGSWFSIFPKESQLFRGAKKLDQNCSRLQAGCLGSMVKLDQNCSRIQAGCLGSMVLDSKERSRGASGFAMASTVPWGCCDLGSHVELMKTNRCGIKCHYLFPCRNPFRWYPLFQPRGR</sequence>